<dbReference type="Proteomes" id="UP000054350">
    <property type="component" value="Unassembled WGS sequence"/>
</dbReference>
<evidence type="ECO:0000256" key="2">
    <source>
        <dbReference type="SAM" id="SignalP"/>
    </source>
</evidence>
<organism evidence="3 4">
    <name type="scientific">Allomyces macrogynus (strain ATCC 38327)</name>
    <name type="common">Allomyces javanicus var. macrogynus</name>
    <dbReference type="NCBI Taxonomy" id="578462"/>
    <lineage>
        <taxon>Eukaryota</taxon>
        <taxon>Fungi</taxon>
        <taxon>Fungi incertae sedis</taxon>
        <taxon>Blastocladiomycota</taxon>
        <taxon>Blastocladiomycetes</taxon>
        <taxon>Blastocladiales</taxon>
        <taxon>Blastocladiaceae</taxon>
        <taxon>Allomyces</taxon>
    </lineage>
</organism>
<evidence type="ECO:0000313" key="3">
    <source>
        <dbReference type="EMBL" id="KNE60066.1"/>
    </source>
</evidence>
<evidence type="ECO:0000313" key="4">
    <source>
        <dbReference type="Proteomes" id="UP000054350"/>
    </source>
</evidence>
<dbReference type="AlphaFoldDB" id="A0A0L0SC50"/>
<accession>A0A0L0SC50</accession>
<keyword evidence="4" id="KW-1185">Reference proteome</keyword>
<keyword evidence="2" id="KW-0732">Signal</keyword>
<name>A0A0L0SC50_ALLM3</name>
<feature type="compositionally biased region" description="Pro residues" evidence="1">
    <location>
        <begin position="189"/>
        <end position="201"/>
    </location>
</feature>
<evidence type="ECO:0000256" key="1">
    <source>
        <dbReference type="SAM" id="MobiDB-lite"/>
    </source>
</evidence>
<proteinExistence type="predicted"/>
<feature type="region of interest" description="Disordered" evidence="1">
    <location>
        <begin position="182"/>
        <end position="201"/>
    </location>
</feature>
<sequence length="628" mass="68991">MRRALVVGNEVRVEHAMPARRVSREGLRLLLYLLAMLSALPPVDQEPVEMGVVPQVVISKPTTAAPWAAPAPSTAISAFDQAILSYQDFKDKPLLRADHVSNVWRVAYLADDHARPLPVPTLDNGLDAAAWNSKVASVLDLPAIGEQSAEARSILFSDQPTSTGPSNSPFGVLDWISMLHETPRQRGRNPPPADLVPPPESDPPTWLELTSLLRANPPGELPHAASLDLGQWLGKGTARDPTQVPHRLLTWEALRHPTTDVPVAVPAPPVAHFGGNDIVLPFLTECSPVIFNSLYLHFSADAHDRDHSGPAIPDRWLVDHVAMILNGHSSTSFGWLATEWTFEWRRDAPTPRVEGVSLTSMLRLVQHPLRVAAALRRLEEIARDLRHRMRTVGFVGCALAASHDQLESAVRRVIIEGIPLTTLRSVSARLATTIQLLDQIMHALGSAPNVLYDAPCTGLAFIEFFEQLAVTTTALHPVDPSTPTPTVPGAMVAVWAQRAFIATLHPLIQWIQQWLPAADRGESGYQWECTDPCREILATWTRHETHDGRTLSFWDARFLVHPNRAVVLPVSTIRMLVDAQKVSSALTATADPATLAAIPTVHAWTRHLAWPTTARARLPDCMTRTPSM</sequence>
<dbReference type="OrthoDB" id="775571at2759"/>
<dbReference type="EMBL" id="GG745335">
    <property type="protein sequence ID" value="KNE60066.1"/>
    <property type="molecule type" value="Genomic_DNA"/>
</dbReference>
<feature type="signal peptide" evidence="2">
    <location>
        <begin position="1"/>
        <end position="45"/>
    </location>
</feature>
<gene>
    <name evidence="3" type="ORF">AMAG_18464</name>
</gene>
<reference evidence="3 4" key="1">
    <citation type="submission" date="2009-11" db="EMBL/GenBank/DDBJ databases">
        <title>Annotation of Allomyces macrogynus ATCC 38327.</title>
        <authorList>
            <consortium name="The Broad Institute Genome Sequencing Platform"/>
            <person name="Russ C."/>
            <person name="Cuomo C."/>
            <person name="Burger G."/>
            <person name="Gray M.W."/>
            <person name="Holland P.W.H."/>
            <person name="King N."/>
            <person name="Lang F.B.F."/>
            <person name="Roger A.J."/>
            <person name="Ruiz-Trillo I."/>
            <person name="Young S.K."/>
            <person name="Zeng Q."/>
            <person name="Gargeya S."/>
            <person name="Fitzgerald M."/>
            <person name="Haas B."/>
            <person name="Abouelleil A."/>
            <person name="Alvarado L."/>
            <person name="Arachchi H.M."/>
            <person name="Berlin A."/>
            <person name="Chapman S.B."/>
            <person name="Gearin G."/>
            <person name="Goldberg J."/>
            <person name="Griggs A."/>
            <person name="Gujja S."/>
            <person name="Hansen M."/>
            <person name="Heiman D."/>
            <person name="Howarth C."/>
            <person name="Larimer J."/>
            <person name="Lui A."/>
            <person name="MacDonald P.J.P."/>
            <person name="McCowen C."/>
            <person name="Montmayeur A."/>
            <person name="Murphy C."/>
            <person name="Neiman D."/>
            <person name="Pearson M."/>
            <person name="Priest M."/>
            <person name="Roberts A."/>
            <person name="Saif S."/>
            <person name="Shea T."/>
            <person name="Sisk P."/>
            <person name="Stolte C."/>
            <person name="Sykes S."/>
            <person name="Wortman J."/>
            <person name="Nusbaum C."/>
            <person name="Birren B."/>
        </authorList>
    </citation>
    <scope>NUCLEOTIDE SEQUENCE [LARGE SCALE GENOMIC DNA]</scope>
    <source>
        <strain evidence="3 4">ATCC 38327</strain>
    </source>
</reference>
<reference evidence="4" key="2">
    <citation type="submission" date="2009-11" db="EMBL/GenBank/DDBJ databases">
        <title>The Genome Sequence of Allomyces macrogynus strain ATCC 38327.</title>
        <authorList>
            <consortium name="The Broad Institute Genome Sequencing Platform"/>
            <person name="Russ C."/>
            <person name="Cuomo C."/>
            <person name="Shea T."/>
            <person name="Young S.K."/>
            <person name="Zeng Q."/>
            <person name="Koehrsen M."/>
            <person name="Haas B."/>
            <person name="Borodovsky M."/>
            <person name="Guigo R."/>
            <person name="Alvarado L."/>
            <person name="Berlin A."/>
            <person name="Borenstein D."/>
            <person name="Chen Z."/>
            <person name="Engels R."/>
            <person name="Freedman E."/>
            <person name="Gellesch M."/>
            <person name="Goldberg J."/>
            <person name="Griggs A."/>
            <person name="Gujja S."/>
            <person name="Heiman D."/>
            <person name="Hepburn T."/>
            <person name="Howarth C."/>
            <person name="Jen D."/>
            <person name="Larson L."/>
            <person name="Lewis B."/>
            <person name="Mehta T."/>
            <person name="Park D."/>
            <person name="Pearson M."/>
            <person name="Roberts A."/>
            <person name="Saif S."/>
            <person name="Shenoy N."/>
            <person name="Sisk P."/>
            <person name="Stolte C."/>
            <person name="Sykes S."/>
            <person name="Walk T."/>
            <person name="White J."/>
            <person name="Yandava C."/>
            <person name="Burger G."/>
            <person name="Gray M.W."/>
            <person name="Holland P.W.H."/>
            <person name="King N."/>
            <person name="Lang F.B.F."/>
            <person name="Roger A.J."/>
            <person name="Ruiz-Trillo I."/>
            <person name="Lander E."/>
            <person name="Nusbaum C."/>
        </authorList>
    </citation>
    <scope>NUCLEOTIDE SEQUENCE [LARGE SCALE GENOMIC DNA]</scope>
    <source>
        <strain evidence="4">ATCC 38327</strain>
    </source>
</reference>
<feature type="chain" id="PRO_5005547753" evidence="2">
    <location>
        <begin position="46"/>
        <end position="628"/>
    </location>
</feature>
<protein>
    <submittedName>
        <fullName evidence="3">Uncharacterized protein</fullName>
    </submittedName>
</protein>
<dbReference type="VEuPathDB" id="FungiDB:AMAG_18464"/>